<accession>A0A9E8S8F3</accession>
<keyword evidence="4" id="KW-1185">Reference proteome</keyword>
<feature type="chain" id="PRO_5038747120" evidence="2">
    <location>
        <begin position="21"/>
        <end position="243"/>
    </location>
</feature>
<feature type="signal peptide" evidence="2">
    <location>
        <begin position="1"/>
        <end position="20"/>
    </location>
</feature>
<name>A0A9E8S8F3_9MICO</name>
<evidence type="ECO:0000313" key="3">
    <source>
        <dbReference type="EMBL" id="WAB81530.1"/>
    </source>
</evidence>
<protein>
    <submittedName>
        <fullName evidence="3">Uncharacterized protein</fullName>
    </submittedName>
</protein>
<organism evidence="3 4">
    <name type="scientific">Microcella daejeonensis</name>
    <dbReference type="NCBI Taxonomy" id="2994971"/>
    <lineage>
        <taxon>Bacteria</taxon>
        <taxon>Bacillati</taxon>
        <taxon>Actinomycetota</taxon>
        <taxon>Actinomycetes</taxon>
        <taxon>Micrococcales</taxon>
        <taxon>Microbacteriaceae</taxon>
        <taxon>Microcella</taxon>
    </lineage>
</organism>
<proteinExistence type="predicted"/>
<dbReference type="RefSeq" id="WP_267781298.1">
    <property type="nucleotide sequence ID" value="NZ_CP113089.1"/>
</dbReference>
<feature type="region of interest" description="Disordered" evidence="1">
    <location>
        <begin position="28"/>
        <end position="52"/>
    </location>
</feature>
<dbReference type="KEGG" id="mdb:OVN18_00430"/>
<dbReference type="Proteomes" id="UP001164706">
    <property type="component" value="Chromosome"/>
</dbReference>
<dbReference type="EMBL" id="CP113089">
    <property type="protein sequence ID" value="WAB81530.1"/>
    <property type="molecule type" value="Genomic_DNA"/>
</dbReference>
<evidence type="ECO:0000313" key="4">
    <source>
        <dbReference type="Proteomes" id="UP001164706"/>
    </source>
</evidence>
<reference evidence="3" key="1">
    <citation type="submission" date="2022-11" db="EMBL/GenBank/DDBJ databases">
        <title>Description of Microcella daejonensis nov. sp, isolated from riverside soil.</title>
        <authorList>
            <person name="Molina K.M."/>
            <person name="Kim S.B."/>
        </authorList>
    </citation>
    <scope>NUCLEOTIDE SEQUENCE</scope>
    <source>
        <strain evidence="3">MMS21-STM12</strain>
    </source>
</reference>
<dbReference type="PROSITE" id="PS51257">
    <property type="entry name" value="PROKAR_LIPOPROTEIN"/>
    <property type="match status" value="1"/>
</dbReference>
<evidence type="ECO:0000256" key="2">
    <source>
        <dbReference type="SAM" id="SignalP"/>
    </source>
</evidence>
<gene>
    <name evidence="3" type="ORF">OVN18_00430</name>
</gene>
<evidence type="ECO:0000256" key="1">
    <source>
        <dbReference type="SAM" id="MobiDB-lite"/>
    </source>
</evidence>
<sequence>MRTPARVLVTAALAPLLLLAACSTGAPAPSASPGTPSTAAPSASPLPSASPTAEPAALPALVDLVIGPGALGPLLVGDAVPPSADAAIVVLEPDYCAGGSAGIPAGSPDAERWVAAEPYRFSYGGLAFGTGVEADGTIGAFQVLAPSPIPTAEGVVAGTPLDHLLSLYPTLSTPIDAVLTRLYVLDGLDGILVFEVAWEDPANPSGYWSPAELDRVFAMTALPTGAAPFAVAATDGGVGGCPV</sequence>
<keyword evidence="2" id="KW-0732">Signal</keyword>
<dbReference type="AlphaFoldDB" id="A0A9E8S8F3"/>